<comment type="caution">
    <text evidence="3">The sequence shown here is derived from an EMBL/GenBank/DDBJ whole genome shotgun (WGS) entry which is preliminary data.</text>
</comment>
<evidence type="ECO:0000259" key="2">
    <source>
        <dbReference type="Pfam" id="PF13403"/>
    </source>
</evidence>
<dbReference type="Pfam" id="PF13403">
    <property type="entry name" value="Hint_2"/>
    <property type="match status" value="1"/>
</dbReference>
<dbReference type="Gene3D" id="2.170.16.10">
    <property type="entry name" value="Hedgehog/Intein (Hint) domain"/>
    <property type="match status" value="1"/>
</dbReference>
<dbReference type="Proteomes" id="UP000027432">
    <property type="component" value="Unassembled WGS sequence"/>
</dbReference>
<evidence type="ECO:0000313" key="4">
    <source>
        <dbReference type="Proteomes" id="UP000027432"/>
    </source>
</evidence>
<dbReference type="OrthoDB" id="6305173at2"/>
<keyword evidence="4" id="KW-1185">Reference proteome</keyword>
<feature type="region of interest" description="Disordered" evidence="1">
    <location>
        <begin position="15"/>
        <end position="35"/>
    </location>
</feature>
<feature type="domain" description="Hedgehog/Intein (Hint)" evidence="2">
    <location>
        <begin position="126"/>
        <end position="263"/>
    </location>
</feature>
<dbReference type="SUPFAM" id="SSF51294">
    <property type="entry name" value="Hedgehog/intein (Hint) domain"/>
    <property type="match status" value="1"/>
</dbReference>
<dbReference type="eggNOG" id="COG2931">
    <property type="taxonomic scope" value="Bacteria"/>
</dbReference>
<dbReference type="RefSeq" id="WP_038075663.1">
    <property type="nucleotide sequence ID" value="NZ_AUND01000012.1"/>
</dbReference>
<proteinExistence type="predicted"/>
<organism evidence="3 4">
    <name type="scientific">Thioclava pacifica DSM 10166</name>
    <dbReference type="NCBI Taxonomy" id="1353537"/>
    <lineage>
        <taxon>Bacteria</taxon>
        <taxon>Pseudomonadati</taxon>
        <taxon>Pseudomonadota</taxon>
        <taxon>Alphaproteobacteria</taxon>
        <taxon>Rhodobacterales</taxon>
        <taxon>Paracoccaceae</taxon>
        <taxon>Thioclava</taxon>
    </lineage>
</organism>
<dbReference type="EMBL" id="AUND01000012">
    <property type="protein sequence ID" value="KEO54401.1"/>
    <property type="molecule type" value="Genomic_DNA"/>
</dbReference>
<evidence type="ECO:0000313" key="3">
    <source>
        <dbReference type="EMBL" id="KEO54401.1"/>
    </source>
</evidence>
<name>A0A074J9V7_9RHOB</name>
<dbReference type="STRING" id="1353537.TP2_05600"/>
<dbReference type="InterPro" id="IPR028992">
    <property type="entry name" value="Hedgehog/Intein_dom"/>
</dbReference>
<protein>
    <recommendedName>
        <fullName evidence="2">Hedgehog/Intein (Hint) domain-containing protein</fullName>
    </recommendedName>
</protein>
<sequence>MAIYYDQFYTLDPGNPPSSGTAISPETLSINDRNNDGWITPTTQGGGRYDQIDGVRVTAVWEGDTITLAKPNGVEYTVTGTTFYLEDGRAVFTPTDGSILHNSTFISSTYVTQSTQMAVGDLGPECFVAGTMIATPDGERPVEWLRAGDLVMTRDAGPQPILWAGGRRVRGYGSYAPVRFEPGTLGNTRPLLVSQQHRMLVSGWRAELACGSDEVLVAAKHLTDGRSVRVTEMAYVHYVHLLLDAHHILLAEGAPSESLFPGNMILEDDRQISAEIRAAWLQHNAAPIETMVTARQVARGPEIALLAA</sequence>
<gene>
    <name evidence="3" type="ORF">TP2_05600</name>
</gene>
<feature type="compositionally biased region" description="Polar residues" evidence="1">
    <location>
        <begin position="17"/>
        <end position="32"/>
    </location>
</feature>
<reference evidence="3 4" key="1">
    <citation type="submission" date="2013-07" db="EMBL/GenBank/DDBJ databases">
        <title>Thioclava pacifica DSM 10166 Genome Sequencing.</title>
        <authorList>
            <person name="Lai Q."/>
            <person name="Shao Z."/>
        </authorList>
    </citation>
    <scope>NUCLEOTIDE SEQUENCE [LARGE SCALE GENOMIC DNA]</scope>
    <source>
        <strain evidence="3 4">DSM 10166</strain>
    </source>
</reference>
<accession>A0A074J9V7</accession>
<evidence type="ECO:0000256" key="1">
    <source>
        <dbReference type="SAM" id="MobiDB-lite"/>
    </source>
</evidence>
<dbReference type="InterPro" id="IPR036844">
    <property type="entry name" value="Hint_dom_sf"/>
</dbReference>
<dbReference type="AlphaFoldDB" id="A0A074J9V7"/>